<evidence type="ECO:0000313" key="1">
    <source>
        <dbReference type="EMBL" id="AKH46981.1"/>
    </source>
</evidence>
<sequence length="67" mass="7531">MFGGINSGSSHTECIFLPNKVPTRILNPSTIIIKIVRSLSLSSFQSDLVICCFIYVSTFHDLVSYRY</sequence>
<reference evidence="1" key="1">
    <citation type="journal article" date="2015" name="Front. Microbiol.">
        <title>Combining genomic sequencing methods to explore viral diversity and reveal potential virus-host interactions.</title>
        <authorList>
            <person name="Chow C.E."/>
            <person name="Winget D.M."/>
            <person name="White R.A.III."/>
            <person name="Hallam S.J."/>
            <person name="Suttle C.A."/>
        </authorList>
    </citation>
    <scope>NUCLEOTIDE SEQUENCE</scope>
    <source>
        <strain evidence="1">Anoxic2_4</strain>
    </source>
</reference>
<accession>A0A0F7L7K2</accession>
<proteinExistence type="predicted"/>
<protein>
    <submittedName>
        <fullName evidence="1">Uncharacterized protein</fullName>
    </submittedName>
</protein>
<reference evidence="1" key="2">
    <citation type="submission" date="2015-03" db="EMBL/GenBank/DDBJ databases">
        <authorList>
            <person name="Chow C.-E.T."/>
            <person name="Winget D.M."/>
            <person name="White R.A.III."/>
            <person name="Hallam S.J."/>
            <person name="Suttle C.A."/>
        </authorList>
    </citation>
    <scope>NUCLEOTIDE SEQUENCE</scope>
    <source>
        <strain evidence="1">Anoxic2_4</strain>
    </source>
</reference>
<dbReference type="EMBL" id="KR029588">
    <property type="protein sequence ID" value="AKH46981.1"/>
    <property type="molecule type" value="Genomic_DNA"/>
</dbReference>
<name>A0A0F7L7K2_9VIRU</name>
<organism evidence="1">
    <name type="scientific">uncultured marine virus</name>
    <dbReference type="NCBI Taxonomy" id="186617"/>
    <lineage>
        <taxon>Viruses</taxon>
        <taxon>environmental samples</taxon>
    </lineage>
</organism>